<keyword evidence="1 2" id="KW-0732">Signal</keyword>
<dbReference type="Proteomes" id="UP000199426">
    <property type="component" value="Unassembled WGS sequence"/>
</dbReference>
<evidence type="ECO:0000313" key="4">
    <source>
        <dbReference type="EMBL" id="SDI19084.1"/>
    </source>
</evidence>
<dbReference type="NCBIfam" id="TIGR04183">
    <property type="entry name" value="Por_Secre_tail"/>
    <property type="match status" value="1"/>
</dbReference>
<sequence>MKKTFLFFFMTFLMSWSVLNAQNGFDYIIMLDNGGTTTKQEYIKMRRGANKLMEQLLACNPESRFAVVQYGTGVFDNDTGVYKPLIYIESDFTNDLLIAQNFERRLDFGDNFQKSVGLVGDALDGVSNTDIISPQKTLNKIQIGRVIVFTDAERDSNSLSSHLVDPAFASNYGSYDAFANVMNFKIDRAIRFTVVHVSTDNNAILAAASIASSEGAYTDQYEMVAADPSNGHPRSYFNRTNGFGMYDYEVNYWKNLAAYICLSNGMGTLDFLYEPGACISGTSDLTGAYVLPAGATLQELKLELINMQTGAVYPMESDPVFGTGNSFKYNFTPYSFAHALNAGSTGLHKFRVKMISNAPNSSVAYSWNKYPFFDYDINLDCPMLLSAKSSVGEKMLKLTPNPTNGLFKVILNKDIKSGTLEVRDLIGNMVYNKVLRGDKEIEVDLSSRKEGVYIVNVTTDKNEKYSEKIIKK</sequence>
<protein>
    <submittedName>
        <fullName evidence="4 5">Por secretion system C-terminal sorting domain</fullName>
    </submittedName>
</protein>
<dbReference type="Pfam" id="PF18962">
    <property type="entry name" value="Por_Secre_tail"/>
    <property type="match status" value="1"/>
</dbReference>
<evidence type="ECO:0000313" key="6">
    <source>
        <dbReference type="Proteomes" id="UP000199426"/>
    </source>
</evidence>
<dbReference type="OrthoDB" id="1274819at2"/>
<organism evidence="5 7">
    <name type="scientific">Chryseobacterium jejuense</name>
    <dbReference type="NCBI Taxonomy" id="445960"/>
    <lineage>
        <taxon>Bacteria</taxon>
        <taxon>Pseudomonadati</taxon>
        <taxon>Bacteroidota</taxon>
        <taxon>Flavobacteriia</taxon>
        <taxon>Flavobacteriales</taxon>
        <taxon>Weeksellaceae</taxon>
        <taxon>Chryseobacterium group</taxon>
        <taxon>Chryseobacterium</taxon>
    </lineage>
</organism>
<feature type="signal peptide" evidence="2">
    <location>
        <begin position="1"/>
        <end position="21"/>
    </location>
</feature>
<evidence type="ECO:0000256" key="2">
    <source>
        <dbReference type="SAM" id="SignalP"/>
    </source>
</evidence>
<dbReference type="RefSeq" id="WP_089733000.1">
    <property type="nucleotide sequence ID" value="NZ_FNEG01000001.1"/>
</dbReference>
<keyword evidence="6" id="KW-1185">Reference proteome</keyword>
<dbReference type="InterPro" id="IPR026444">
    <property type="entry name" value="Secre_tail"/>
</dbReference>
<dbReference type="STRING" id="445960.SAMN05421542_0372"/>
<evidence type="ECO:0000259" key="3">
    <source>
        <dbReference type="PROSITE" id="PS50234"/>
    </source>
</evidence>
<dbReference type="SUPFAM" id="SSF53300">
    <property type="entry name" value="vWA-like"/>
    <property type="match status" value="1"/>
</dbReference>
<dbReference type="EMBL" id="UAWB01000013">
    <property type="protein sequence ID" value="SQB46640.1"/>
    <property type="molecule type" value="Genomic_DNA"/>
</dbReference>
<feature type="domain" description="VWFA" evidence="3">
    <location>
        <begin position="26"/>
        <end position="260"/>
    </location>
</feature>
<proteinExistence type="predicted"/>
<evidence type="ECO:0000313" key="7">
    <source>
        <dbReference type="Proteomes" id="UP000251670"/>
    </source>
</evidence>
<evidence type="ECO:0000256" key="1">
    <source>
        <dbReference type="ARBA" id="ARBA00022729"/>
    </source>
</evidence>
<name>A0A2X2Z891_CHRJE</name>
<gene>
    <name evidence="5" type="ORF">NCTC13492_03716</name>
    <name evidence="4" type="ORF">SAMN05421542_0372</name>
</gene>
<reference evidence="4 6" key="1">
    <citation type="submission" date="2016-10" db="EMBL/GenBank/DDBJ databases">
        <authorList>
            <person name="Varghese N."/>
            <person name="Submissions S."/>
        </authorList>
    </citation>
    <scope>NUCLEOTIDE SEQUENCE [LARGE SCALE GENOMIC DNA]</scope>
    <source>
        <strain evidence="4 6">DSM 19299</strain>
    </source>
</reference>
<dbReference type="Proteomes" id="UP000251670">
    <property type="component" value="Unassembled WGS sequence"/>
</dbReference>
<feature type="chain" id="PRO_5016996526" evidence="2">
    <location>
        <begin position="22"/>
        <end position="472"/>
    </location>
</feature>
<dbReference type="EMBL" id="FNEG01000001">
    <property type="protein sequence ID" value="SDI19084.1"/>
    <property type="molecule type" value="Genomic_DNA"/>
</dbReference>
<evidence type="ECO:0000313" key="5">
    <source>
        <dbReference type="EMBL" id="SQB46640.1"/>
    </source>
</evidence>
<reference evidence="5 7" key="2">
    <citation type="submission" date="2018-06" db="EMBL/GenBank/DDBJ databases">
        <authorList>
            <consortium name="Pathogen Informatics"/>
            <person name="Doyle S."/>
        </authorList>
    </citation>
    <scope>NUCLEOTIDE SEQUENCE [LARGE SCALE GENOMIC DNA]</scope>
    <source>
        <strain evidence="5 7">NCTC13492</strain>
    </source>
</reference>
<dbReference type="PROSITE" id="PS50234">
    <property type="entry name" value="VWFA"/>
    <property type="match status" value="1"/>
</dbReference>
<accession>A0A2X2Z891</accession>
<dbReference type="InterPro" id="IPR036465">
    <property type="entry name" value="vWFA_dom_sf"/>
</dbReference>
<dbReference type="InterPro" id="IPR002035">
    <property type="entry name" value="VWF_A"/>
</dbReference>
<dbReference type="AlphaFoldDB" id="A0A2X2Z891"/>